<evidence type="ECO:0000313" key="2">
    <source>
        <dbReference type="EMBL" id="TRY69044.1"/>
    </source>
</evidence>
<feature type="region of interest" description="Disordered" evidence="1">
    <location>
        <begin position="1"/>
        <end position="29"/>
    </location>
</feature>
<dbReference type="EMBL" id="VCGU01000010">
    <property type="protein sequence ID" value="TRY69044.1"/>
    <property type="molecule type" value="Genomic_DNA"/>
</dbReference>
<keyword evidence="3" id="KW-1185">Reference proteome</keyword>
<proteinExistence type="predicted"/>
<feature type="compositionally biased region" description="Polar residues" evidence="1">
    <location>
        <begin position="115"/>
        <end position="128"/>
    </location>
</feature>
<evidence type="ECO:0000256" key="1">
    <source>
        <dbReference type="SAM" id="MobiDB-lite"/>
    </source>
</evidence>
<feature type="region of interest" description="Disordered" evidence="1">
    <location>
        <begin position="264"/>
        <end position="292"/>
    </location>
</feature>
<accession>A0A553NUD1</accession>
<gene>
    <name evidence="2" type="ORF">TCAL_16489</name>
</gene>
<feature type="compositionally biased region" description="Basic and acidic residues" evidence="1">
    <location>
        <begin position="59"/>
        <end position="83"/>
    </location>
</feature>
<name>A0A553NUD1_TIGCA</name>
<feature type="compositionally biased region" description="Pro residues" evidence="1">
    <location>
        <begin position="271"/>
        <end position="283"/>
    </location>
</feature>
<comment type="caution">
    <text evidence="2">The sequence shown here is derived from an EMBL/GenBank/DDBJ whole genome shotgun (WGS) entry which is preliminary data.</text>
</comment>
<dbReference type="OrthoDB" id="10038194at2759"/>
<protein>
    <submittedName>
        <fullName evidence="2">Uncharacterized protein</fullName>
    </submittedName>
</protein>
<sequence>MSSGGAHHNNSGGGSSHANSGHSGCHGGPIEKLPSLFIERPKMPRATWDALRNHILRERQRKKQEQDKTQEVLYEDDRRRIKDVSQPQMYLQPSARPSPNQQYMKPHPHMLLAQGTPSSQQQQVSNYQKRARSPSPPRAGISSAYYRTPITVATQGGPAKFNSAVASAMYGNHANFQMYPSISREEADRNKHPYLSQTTASRVSYTNVVPRNAPMNLGVSHGVAPQSADNFRGSIMAGYPRSTALRYPNASTTTSVGVLHGVPRLANVPPQTGPPQGGPPPQGMPRLYQREV</sequence>
<feature type="compositionally biased region" description="Low complexity" evidence="1">
    <location>
        <begin position="1"/>
        <end position="23"/>
    </location>
</feature>
<reference evidence="2 3" key="1">
    <citation type="journal article" date="2018" name="Nat. Ecol. Evol.">
        <title>Genomic signatures of mitonuclear coevolution across populations of Tigriopus californicus.</title>
        <authorList>
            <person name="Barreto F.S."/>
            <person name="Watson E.T."/>
            <person name="Lima T.G."/>
            <person name="Willett C.S."/>
            <person name="Edmands S."/>
            <person name="Li W."/>
            <person name="Burton R.S."/>
        </authorList>
    </citation>
    <scope>NUCLEOTIDE SEQUENCE [LARGE SCALE GENOMIC DNA]</scope>
    <source>
        <strain evidence="2 3">San Diego</strain>
    </source>
</reference>
<feature type="compositionally biased region" description="Polar residues" evidence="1">
    <location>
        <begin position="85"/>
        <end position="103"/>
    </location>
</feature>
<organism evidence="2 3">
    <name type="scientific">Tigriopus californicus</name>
    <name type="common">Marine copepod</name>
    <dbReference type="NCBI Taxonomy" id="6832"/>
    <lineage>
        <taxon>Eukaryota</taxon>
        <taxon>Metazoa</taxon>
        <taxon>Ecdysozoa</taxon>
        <taxon>Arthropoda</taxon>
        <taxon>Crustacea</taxon>
        <taxon>Multicrustacea</taxon>
        <taxon>Hexanauplia</taxon>
        <taxon>Copepoda</taxon>
        <taxon>Harpacticoida</taxon>
        <taxon>Harpacticidae</taxon>
        <taxon>Tigriopus</taxon>
    </lineage>
</organism>
<feature type="region of interest" description="Disordered" evidence="1">
    <location>
        <begin position="59"/>
        <end position="142"/>
    </location>
</feature>
<dbReference type="Proteomes" id="UP000318571">
    <property type="component" value="Chromosome 1"/>
</dbReference>
<dbReference type="AlphaFoldDB" id="A0A553NUD1"/>
<evidence type="ECO:0000313" key="3">
    <source>
        <dbReference type="Proteomes" id="UP000318571"/>
    </source>
</evidence>